<accession>A0A171DFE7</accession>
<sequence>MDPEATSTYEHRCRLLMRVAYPSRFREFRGDEVLGTLLDLAEPGQRSPALRDCLDVLRGGLVLRLREHPPLWPWLLSRLGDFRLPWRYRWWARDDIQGRFFIERRAAFQLSAYGLLFLALGEFPSHAFLVGMSIAYLIIAVPLRGSARRSLLARHEFHPDGTPYRQHPPESLLGSEAHASQPDRAGSRRPPGR</sequence>
<keyword evidence="2" id="KW-0812">Transmembrane</keyword>
<keyword evidence="4" id="KW-1185">Reference proteome</keyword>
<evidence type="ECO:0000256" key="1">
    <source>
        <dbReference type="SAM" id="MobiDB-lite"/>
    </source>
</evidence>
<comment type="caution">
    <text evidence="3">The sequence shown here is derived from an EMBL/GenBank/DDBJ whole genome shotgun (WGS) entry which is preliminary data.</text>
</comment>
<organism evidence="3 4">
    <name type="scientific">Planomonospora sphaerica</name>
    <dbReference type="NCBI Taxonomy" id="161355"/>
    <lineage>
        <taxon>Bacteria</taxon>
        <taxon>Bacillati</taxon>
        <taxon>Actinomycetota</taxon>
        <taxon>Actinomycetes</taxon>
        <taxon>Streptosporangiales</taxon>
        <taxon>Streptosporangiaceae</taxon>
        <taxon>Planomonospora</taxon>
    </lineage>
</organism>
<protein>
    <submittedName>
        <fullName evidence="3">Uncharacterized protein</fullName>
    </submittedName>
</protein>
<dbReference type="EMBL" id="BDCX01000009">
    <property type="protein sequence ID" value="GAT68231.1"/>
    <property type="molecule type" value="Genomic_DNA"/>
</dbReference>
<dbReference type="AlphaFoldDB" id="A0A171DFE7"/>
<dbReference type="Proteomes" id="UP000077701">
    <property type="component" value="Unassembled WGS sequence"/>
</dbReference>
<evidence type="ECO:0000313" key="3">
    <source>
        <dbReference type="EMBL" id="GAT68231.1"/>
    </source>
</evidence>
<feature type="region of interest" description="Disordered" evidence="1">
    <location>
        <begin position="158"/>
        <end position="193"/>
    </location>
</feature>
<keyword evidence="2" id="KW-0472">Membrane</keyword>
<proteinExistence type="predicted"/>
<dbReference type="OrthoDB" id="3528350at2"/>
<gene>
    <name evidence="3" type="ORF">PS9374_03892</name>
</gene>
<dbReference type="RefSeq" id="WP_153054340.1">
    <property type="nucleotide sequence ID" value="NZ_BDCX01000009.1"/>
</dbReference>
<dbReference type="STRING" id="161355.PS9374_03892"/>
<feature type="transmembrane region" description="Helical" evidence="2">
    <location>
        <begin position="127"/>
        <end position="145"/>
    </location>
</feature>
<keyword evidence="2" id="KW-1133">Transmembrane helix</keyword>
<evidence type="ECO:0000313" key="4">
    <source>
        <dbReference type="Proteomes" id="UP000077701"/>
    </source>
</evidence>
<evidence type="ECO:0000256" key="2">
    <source>
        <dbReference type="SAM" id="Phobius"/>
    </source>
</evidence>
<name>A0A171DFE7_9ACTN</name>
<reference evidence="4" key="2">
    <citation type="submission" date="2016-04" db="EMBL/GenBank/DDBJ databases">
        <title>Planomonospora sphaerica JCM9374 whole genome shotgun sequence.</title>
        <authorList>
            <person name="Suzuki T."/>
            <person name="Dohra H."/>
            <person name="Kodani S."/>
        </authorList>
    </citation>
    <scope>NUCLEOTIDE SEQUENCE [LARGE SCALE GENOMIC DNA]</scope>
    <source>
        <strain evidence="4">JCM 9374</strain>
    </source>
</reference>
<reference evidence="3 4" key="1">
    <citation type="journal article" date="2016" name="Genome Announc.">
        <title>Draft Genome Sequence of Planomonospora sphaerica JCM9374, a Rare Actinomycete.</title>
        <authorList>
            <person name="Dohra H."/>
            <person name="Suzuki T."/>
            <person name="Inoue Y."/>
            <person name="Kodani S."/>
        </authorList>
    </citation>
    <scope>NUCLEOTIDE SEQUENCE [LARGE SCALE GENOMIC DNA]</scope>
    <source>
        <strain evidence="3 4">JCM 9374</strain>
    </source>
</reference>